<evidence type="ECO:0000256" key="6">
    <source>
        <dbReference type="SAM" id="Phobius"/>
    </source>
</evidence>
<feature type="transmembrane region" description="Helical" evidence="6">
    <location>
        <begin position="291"/>
        <end position="312"/>
    </location>
</feature>
<sequence length="472" mass="51069">MTSETSTLATSAPETSNTETTPRSAHDPAATVPLMERIGYGCGDLASNFIWQAMSIFIVYYYTDVIGVAAGIIGSIMLFSRVFDGVSDIAMGYVIDKTTSRHGKARPWLLWLAVPFAISAVLLFAVPDVSPFWQTVYIAVTYNLVCLVYTGLNVPYGTLNSLITQDQYQRSLLNVFRMSLALVGVLLVSNLTLPVATLFGGGQAGWIVTFAIFGAIGTGLFLFTFKSTRERVQPADEKRRQAPVPLKQSLLTLGKNRYWALATLFILITYIFNALNSGAVVYYAQYLLNDTWLVGVITTAYIVFILAGMAFVAPITKRYGKRNAIIVGELITLVGYGVMLIDLGNVYLIVAGTIIRGLGKAPINGSMFALLGDTIEYGEWKTGIRNEGMVYSGGSMGIKIGSGLGTALLGWILAFGGYVGGGGEQSDAALFAIQALFVYLPMGLCALMIVLMLFYDLDKRYPAIVADLAAKR</sequence>
<feature type="transmembrane region" description="Helical" evidence="6">
    <location>
        <begin position="396"/>
        <end position="419"/>
    </location>
</feature>
<evidence type="ECO:0000313" key="9">
    <source>
        <dbReference type="Proteomes" id="UP001162135"/>
    </source>
</evidence>
<evidence type="ECO:0000259" key="7">
    <source>
        <dbReference type="PROSITE" id="PS50850"/>
    </source>
</evidence>
<dbReference type="InterPro" id="IPR036259">
    <property type="entry name" value="MFS_trans_sf"/>
</dbReference>
<comment type="similarity">
    <text evidence="1">Belongs to the sodium:galactoside symporter (TC 2.A.2) family.</text>
</comment>
<evidence type="ECO:0000313" key="8">
    <source>
        <dbReference type="EMBL" id="MDH4573720.1"/>
    </source>
</evidence>
<dbReference type="InterPro" id="IPR039672">
    <property type="entry name" value="MFS_2"/>
</dbReference>
<dbReference type="InterPro" id="IPR020846">
    <property type="entry name" value="MFS_dom"/>
</dbReference>
<dbReference type="PROSITE" id="PS50850">
    <property type="entry name" value="MFS"/>
    <property type="match status" value="1"/>
</dbReference>
<proteinExistence type="inferred from homology"/>
<feature type="transmembrane region" description="Helical" evidence="6">
    <location>
        <begin position="258"/>
        <end position="285"/>
    </location>
</feature>
<dbReference type="PANTHER" id="PTHR11328:SF24">
    <property type="entry name" value="MAJOR FACILITATOR SUPERFAMILY (MFS) PROFILE DOMAIN-CONTAINING PROTEIN"/>
    <property type="match status" value="1"/>
</dbReference>
<comment type="caution">
    <text evidence="8">The sequence shown here is derived from an EMBL/GenBank/DDBJ whole genome shotgun (WGS) entry which is preliminary data.</text>
</comment>
<evidence type="ECO:0000256" key="5">
    <source>
        <dbReference type="SAM" id="MobiDB-lite"/>
    </source>
</evidence>
<feature type="transmembrane region" description="Helical" evidence="6">
    <location>
        <begin position="205"/>
        <end position="225"/>
    </location>
</feature>
<dbReference type="EMBL" id="PGFS01000001">
    <property type="protein sequence ID" value="MDH4573720.1"/>
    <property type="molecule type" value="Genomic_DNA"/>
</dbReference>
<feature type="transmembrane region" description="Helical" evidence="6">
    <location>
        <begin position="68"/>
        <end position="87"/>
    </location>
</feature>
<feature type="transmembrane region" description="Helical" evidence="6">
    <location>
        <begin position="132"/>
        <end position="154"/>
    </location>
</feature>
<accession>A0ABT6I8V5</accession>
<dbReference type="NCBIfam" id="TIGR00792">
    <property type="entry name" value="gph"/>
    <property type="match status" value="1"/>
</dbReference>
<keyword evidence="2 6" id="KW-0812">Transmembrane</keyword>
<reference evidence="8" key="1">
    <citation type="journal article" date="2015" name="Antonie Van Leeuwenhoek">
        <title>Comparative 16S rRNA signatures and multilocus sequence analysis for the genus Salinicola and description of Salinicola acroporae sp. nov., isolated from coral Acropora digitifera.</title>
        <authorList>
            <person name="Lepcha R.T."/>
            <person name="Poddar A."/>
            <person name="Schumann P."/>
            <person name="Das S.K."/>
        </authorList>
    </citation>
    <scope>NUCLEOTIDE SEQUENCE</scope>
    <source>
        <strain evidence="8">S4-41</strain>
    </source>
</reference>
<protein>
    <submittedName>
        <fullName evidence="8">MFS transporter</fullName>
    </submittedName>
</protein>
<dbReference type="Gene3D" id="1.20.1250.20">
    <property type="entry name" value="MFS general substrate transporter like domains"/>
    <property type="match status" value="2"/>
</dbReference>
<dbReference type="CDD" id="cd17332">
    <property type="entry name" value="MFS_MelB_like"/>
    <property type="match status" value="1"/>
</dbReference>
<dbReference type="PANTHER" id="PTHR11328">
    <property type="entry name" value="MAJOR FACILITATOR SUPERFAMILY DOMAIN-CONTAINING PROTEIN"/>
    <property type="match status" value="1"/>
</dbReference>
<dbReference type="SUPFAM" id="SSF103473">
    <property type="entry name" value="MFS general substrate transporter"/>
    <property type="match status" value="1"/>
</dbReference>
<evidence type="ECO:0000256" key="1">
    <source>
        <dbReference type="ARBA" id="ARBA00009617"/>
    </source>
</evidence>
<gene>
    <name evidence="8" type="ORF">CUR86_15665</name>
</gene>
<feature type="compositionally biased region" description="Polar residues" evidence="5">
    <location>
        <begin position="1"/>
        <end position="23"/>
    </location>
</feature>
<feature type="domain" description="Major facilitator superfamily (MFS) profile" evidence="7">
    <location>
        <begin position="257"/>
        <end position="472"/>
    </location>
</feature>
<organism evidence="8 9">
    <name type="scientific">Salinicola acroporae</name>
    <dbReference type="NCBI Taxonomy" id="1541440"/>
    <lineage>
        <taxon>Bacteria</taxon>
        <taxon>Pseudomonadati</taxon>
        <taxon>Pseudomonadota</taxon>
        <taxon>Gammaproteobacteria</taxon>
        <taxon>Oceanospirillales</taxon>
        <taxon>Halomonadaceae</taxon>
        <taxon>Salinicola</taxon>
    </lineage>
</organism>
<feature type="transmembrane region" description="Helical" evidence="6">
    <location>
        <begin position="108"/>
        <end position="126"/>
    </location>
</feature>
<feature type="transmembrane region" description="Helical" evidence="6">
    <location>
        <begin position="175"/>
        <end position="199"/>
    </location>
</feature>
<evidence type="ECO:0000256" key="2">
    <source>
        <dbReference type="ARBA" id="ARBA00022692"/>
    </source>
</evidence>
<evidence type="ECO:0000256" key="3">
    <source>
        <dbReference type="ARBA" id="ARBA00022989"/>
    </source>
</evidence>
<keyword evidence="3 6" id="KW-1133">Transmembrane helix</keyword>
<keyword evidence="4 6" id="KW-0472">Membrane</keyword>
<keyword evidence="9" id="KW-1185">Reference proteome</keyword>
<reference evidence="8" key="2">
    <citation type="submission" date="2017-11" db="EMBL/GenBank/DDBJ databases">
        <authorList>
            <person name="Das S.K."/>
        </authorList>
    </citation>
    <scope>NUCLEOTIDE SEQUENCE</scope>
    <source>
        <strain evidence="8">S4-41</strain>
    </source>
</reference>
<dbReference type="RefSeq" id="WP_110714492.1">
    <property type="nucleotide sequence ID" value="NZ_PGFS01000001.1"/>
</dbReference>
<feature type="region of interest" description="Disordered" evidence="5">
    <location>
        <begin position="1"/>
        <end position="27"/>
    </location>
</feature>
<dbReference type="Proteomes" id="UP001162135">
    <property type="component" value="Unassembled WGS sequence"/>
</dbReference>
<feature type="transmembrane region" description="Helical" evidence="6">
    <location>
        <begin position="431"/>
        <end position="455"/>
    </location>
</feature>
<dbReference type="Pfam" id="PF13347">
    <property type="entry name" value="MFS_2"/>
    <property type="match status" value="1"/>
</dbReference>
<evidence type="ECO:0000256" key="4">
    <source>
        <dbReference type="ARBA" id="ARBA00023136"/>
    </source>
</evidence>
<name>A0ABT6I8V5_9GAMM</name>
<dbReference type="InterPro" id="IPR001927">
    <property type="entry name" value="Na/Gal_symport"/>
</dbReference>